<evidence type="ECO:0000259" key="1">
    <source>
        <dbReference type="Pfam" id="PF08646"/>
    </source>
</evidence>
<reference evidence="2" key="2">
    <citation type="submission" date="2023-05" db="EMBL/GenBank/DDBJ databases">
        <authorList>
            <person name="Schelkunov M.I."/>
        </authorList>
    </citation>
    <scope>NUCLEOTIDE SEQUENCE</scope>
    <source>
        <strain evidence="2">Hsosn_3</strain>
        <tissue evidence="2">Leaf</tissue>
    </source>
</reference>
<organism evidence="2 3">
    <name type="scientific">Heracleum sosnowskyi</name>
    <dbReference type="NCBI Taxonomy" id="360622"/>
    <lineage>
        <taxon>Eukaryota</taxon>
        <taxon>Viridiplantae</taxon>
        <taxon>Streptophyta</taxon>
        <taxon>Embryophyta</taxon>
        <taxon>Tracheophyta</taxon>
        <taxon>Spermatophyta</taxon>
        <taxon>Magnoliopsida</taxon>
        <taxon>eudicotyledons</taxon>
        <taxon>Gunneridae</taxon>
        <taxon>Pentapetalae</taxon>
        <taxon>asterids</taxon>
        <taxon>campanulids</taxon>
        <taxon>Apiales</taxon>
        <taxon>Apiaceae</taxon>
        <taxon>Apioideae</taxon>
        <taxon>apioid superclade</taxon>
        <taxon>Tordylieae</taxon>
        <taxon>Tordyliinae</taxon>
        <taxon>Heracleum</taxon>
    </lineage>
</organism>
<dbReference type="InterPro" id="IPR012340">
    <property type="entry name" value="NA-bd_OB-fold"/>
</dbReference>
<dbReference type="Gene3D" id="2.40.50.140">
    <property type="entry name" value="Nucleic acid-binding proteins"/>
    <property type="match status" value="1"/>
</dbReference>
<accession>A0AAD8HMA1</accession>
<reference evidence="2" key="1">
    <citation type="submission" date="2023-02" db="EMBL/GenBank/DDBJ databases">
        <title>Genome of toxic invasive species Heracleum sosnowskyi carries increased number of genes despite the absence of recent whole-genome duplications.</title>
        <authorList>
            <person name="Schelkunov M."/>
            <person name="Shtratnikova V."/>
            <person name="Makarenko M."/>
            <person name="Klepikova A."/>
            <person name="Omelchenko D."/>
            <person name="Novikova G."/>
            <person name="Obukhova E."/>
            <person name="Bogdanov V."/>
            <person name="Penin A."/>
            <person name="Logacheva M."/>
        </authorList>
    </citation>
    <scope>NUCLEOTIDE SEQUENCE</scope>
    <source>
        <strain evidence="2">Hsosn_3</strain>
        <tissue evidence="2">Leaf</tissue>
    </source>
</reference>
<evidence type="ECO:0000313" key="3">
    <source>
        <dbReference type="Proteomes" id="UP001237642"/>
    </source>
</evidence>
<dbReference type="AlphaFoldDB" id="A0AAD8HMA1"/>
<sequence>MSNAAATTFYLNYQHQSVTELRKMLANPNFNKQIQNIKMKKKAQLLTIVDIKNLGNDFIQYMMEHTEVTRHANIRYVDDKTPWYYRICTCCKQKIQYTGGEFICSKCIRRIPEPEKKFKISILGSYESSGIKILLQDREVHTLLGERAESVYQHQKGHTSFPKKIKKLKKTDITVKLLITEANIVNKESVYYANNICKRFYIPQDEEAEASTSNQQTTTQVL</sequence>
<dbReference type="Proteomes" id="UP001237642">
    <property type="component" value="Unassembled WGS sequence"/>
</dbReference>
<evidence type="ECO:0000313" key="2">
    <source>
        <dbReference type="EMBL" id="KAK1369877.1"/>
    </source>
</evidence>
<protein>
    <recommendedName>
        <fullName evidence="1">Replication factor A C-terminal domain-containing protein</fullName>
    </recommendedName>
</protein>
<keyword evidence="3" id="KW-1185">Reference proteome</keyword>
<dbReference type="EMBL" id="JAUIZM010000008">
    <property type="protein sequence ID" value="KAK1369877.1"/>
    <property type="molecule type" value="Genomic_DNA"/>
</dbReference>
<name>A0AAD8HMA1_9APIA</name>
<dbReference type="Pfam" id="PF08646">
    <property type="entry name" value="Rep_fac-A_C"/>
    <property type="match status" value="1"/>
</dbReference>
<comment type="caution">
    <text evidence="2">The sequence shown here is derived from an EMBL/GenBank/DDBJ whole genome shotgun (WGS) entry which is preliminary data.</text>
</comment>
<proteinExistence type="predicted"/>
<gene>
    <name evidence="2" type="ORF">POM88_035969</name>
</gene>
<dbReference type="SUPFAM" id="SSF50249">
    <property type="entry name" value="Nucleic acid-binding proteins"/>
    <property type="match status" value="1"/>
</dbReference>
<feature type="domain" description="Replication factor A C-terminal" evidence="1">
    <location>
        <begin position="71"/>
        <end position="187"/>
    </location>
</feature>
<dbReference type="InterPro" id="IPR013955">
    <property type="entry name" value="Rep_factor-A_C"/>
</dbReference>